<dbReference type="GO" id="GO:0016705">
    <property type="term" value="F:oxidoreductase activity, acting on paired donors, with incorporation or reduction of molecular oxygen"/>
    <property type="evidence" value="ECO:0007669"/>
    <property type="project" value="InterPro"/>
</dbReference>
<evidence type="ECO:0000256" key="6">
    <source>
        <dbReference type="ARBA" id="ARBA00023033"/>
    </source>
</evidence>
<dbReference type="STRING" id="452652.KSE_23130"/>
<dbReference type="Gene3D" id="1.10.630.10">
    <property type="entry name" value="Cytochrome P450"/>
    <property type="match status" value="1"/>
</dbReference>
<dbReference type="FunFam" id="1.10.630.10:FF:000018">
    <property type="entry name" value="Cytochrome P450 monooxygenase"/>
    <property type="match status" value="1"/>
</dbReference>
<dbReference type="GO" id="GO:0005506">
    <property type="term" value="F:iron ion binding"/>
    <property type="evidence" value="ECO:0007669"/>
    <property type="project" value="InterPro"/>
</dbReference>
<dbReference type="PROSITE" id="PS00086">
    <property type="entry name" value="CYTOCHROME_P450"/>
    <property type="match status" value="1"/>
</dbReference>
<name>E4NAA2_KITSK</name>
<evidence type="ECO:0000313" key="9">
    <source>
        <dbReference type="Proteomes" id="UP000007076"/>
    </source>
</evidence>
<dbReference type="GO" id="GO:0004497">
    <property type="term" value="F:monooxygenase activity"/>
    <property type="evidence" value="ECO:0007669"/>
    <property type="project" value="UniProtKB-KW"/>
</dbReference>
<evidence type="ECO:0000313" key="8">
    <source>
        <dbReference type="EMBL" id="BAJ28133.1"/>
    </source>
</evidence>
<evidence type="ECO:0000256" key="4">
    <source>
        <dbReference type="ARBA" id="ARBA00023002"/>
    </source>
</evidence>
<organism evidence="8 9">
    <name type="scientific">Kitasatospora setae (strain ATCC 33774 / DSM 43861 / JCM 3304 / KCC A-0304 / NBRC 14216 / KM-6054)</name>
    <name type="common">Streptomyces setae</name>
    <dbReference type="NCBI Taxonomy" id="452652"/>
    <lineage>
        <taxon>Bacteria</taxon>
        <taxon>Bacillati</taxon>
        <taxon>Actinomycetota</taxon>
        <taxon>Actinomycetes</taxon>
        <taxon>Kitasatosporales</taxon>
        <taxon>Streptomycetaceae</taxon>
        <taxon>Kitasatospora</taxon>
    </lineage>
</organism>
<keyword evidence="3 7" id="KW-0479">Metal-binding</keyword>
<protein>
    <submittedName>
        <fullName evidence="8">Putative cytochrome P450</fullName>
    </submittedName>
</protein>
<dbReference type="PANTHER" id="PTHR46696:SF1">
    <property type="entry name" value="CYTOCHROME P450 YJIB-RELATED"/>
    <property type="match status" value="1"/>
</dbReference>
<dbReference type="CDD" id="cd20625">
    <property type="entry name" value="CYP164-like"/>
    <property type="match status" value="1"/>
</dbReference>
<keyword evidence="9" id="KW-1185">Reference proteome</keyword>
<dbReference type="PANTHER" id="PTHR46696">
    <property type="entry name" value="P450, PUTATIVE (EUROFUNG)-RELATED"/>
    <property type="match status" value="1"/>
</dbReference>
<dbReference type="GO" id="GO:0020037">
    <property type="term" value="F:heme binding"/>
    <property type="evidence" value="ECO:0007669"/>
    <property type="project" value="InterPro"/>
</dbReference>
<dbReference type="RefSeq" id="WP_014135449.1">
    <property type="nucleotide sequence ID" value="NC_016109.1"/>
</dbReference>
<reference evidence="8 9" key="1">
    <citation type="journal article" date="2010" name="DNA Res.">
        <title>Genome sequence of Kitasatospora setae NBRC 14216T: an evolutionary snapshot of the family Streptomycetaceae.</title>
        <authorList>
            <person name="Ichikawa N."/>
            <person name="Oguchi A."/>
            <person name="Ikeda H."/>
            <person name="Ishikawa J."/>
            <person name="Kitani S."/>
            <person name="Watanabe Y."/>
            <person name="Nakamura S."/>
            <person name="Katano Y."/>
            <person name="Kishi E."/>
            <person name="Sasagawa M."/>
            <person name="Ankai A."/>
            <person name="Fukui S."/>
            <person name="Hashimoto Y."/>
            <person name="Kamata S."/>
            <person name="Otoguro M."/>
            <person name="Tanikawa S."/>
            <person name="Nihira T."/>
            <person name="Horinouchi S."/>
            <person name="Ohnishi Y."/>
            <person name="Hayakawa M."/>
            <person name="Kuzuyama T."/>
            <person name="Arisawa A."/>
            <person name="Nomoto F."/>
            <person name="Miura H."/>
            <person name="Takahashi Y."/>
            <person name="Fujita N."/>
        </authorList>
    </citation>
    <scope>NUCLEOTIDE SEQUENCE [LARGE SCALE GENOMIC DNA]</scope>
    <source>
        <strain evidence="9">ATCC 33774 / DSM 43861 / JCM 3304 / KCC A-0304 / NBRC 14216 / KM-6054</strain>
    </source>
</reference>
<dbReference type="AlphaFoldDB" id="E4NAA2"/>
<evidence type="ECO:0000256" key="7">
    <source>
        <dbReference type="RuleBase" id="RU000461"/>
    </source>
</evidence>
<dbReference type="PATRIC" id="fig|452652.3.peg.2327"/>
<dbReference type="eggNOG" id="COG2124">
    <property type="taxonomic scope" value="Bacteria"/>
</dbReference>
<dbReference type="Pfam" id="PF00067">
    <property type="entry name" value="p450"/>
    <property type="match status" value="2"/>
</dbReference>
<dbReference type="PRINTS" id="PR00385">
    <property type="entry name" value="P450"/>
</dbReference>
<dbReference type="SUPFAM" id="SSF48264">
    <property type="entry name" value="Cytochrome P450"/>
    <property type="match status" value="1"/>
</dbReference>
<dbReference type="EMBL" id="AP010968">
    <property type="protein sequence ID" value="BAJ28133.1"/>
    <property type="molecule type" value="Genomic_DNA"/>
</dbReference>
<accession>E4NAA2</accession>
<dbReference type="InterPro" id="IPR002397">
    <property type="entry name" value="Cyt_P450_B"/>
</dbReference>
<dbReference type="KEGG" id="ksk:KSE_23130"/>
<dbReference type="HOGENOM" id="CLU_033716_1_0_11"/>
<proteinExistence type="inferred from homology"/>
<comment type="similarity">
    <text evidence="1 7">Belongs to the cytochrome P450 family.</text>
</comment>
<evidence type="ECO:0000256" key="2">
    <source>
        <dbReference type="ARBA" id="ARBA00022617"/>
    </source>
</evidence>
<keyword evidence="4 7" id="KW-0560">Oxidoreductase</keyword>
<keyword evidence="5 7" id="KW-0408">Iron</keyword>
<evidence type="ECO:0000256" key="1">
    <source>
        <dbReference type="ARBA" id="ARBA00010617"/>
    </source>
</evidence>
<sequence>MDDVMAATEIVDDLVGPEGRQDPYPRYERLRAYGPVVRTGAGMLVVTGYQEAEEVLRAPGFLVEDGQMRAALDPGFLDHPGEYLLSSSILQRNAPDHGRMRSLIASVFTPRRVAALAPAVTAAVDDLLDDLARRGADGTPVDFLDAFAFRLPVGVICELLGVPVEDRHLFRPLAADLTVTLEFDPDEDERAAADLAAVRLSDYFAELAAARRADPRDDLVSALVRTADAEPDRLSDRELIANLALLLVAGFETTGNLIGNALARLFAHPEAAAALRDGTLDPGALVEEVLRHDPPVQLTSRLAAQDGLTAAGLPVEAGTAVLLLLGAANRDPRRYPDPGRFDPWRYQAADGREPAGRPLSFGSGPHFCLGSQLARLEAATALPALLRRFPDLAPAGPAPRRTRLVLRGYGTLPVTLGPVTPAPVAPAPDGR</sequence>
<keyword evidence="6 7" id="KW-0503">Monooxygenase</keyword>
<dbReference type="InterPro" id="IPR001128">
    <property type="entry name" value="Cyt_P450"/>
</dbReference>
<evidence type="ECO:0000256" key="3">
    <source>
        <dbReference type="ARBA" id="ARBA00022723"/>
    </source>
</evidence>
<evidence type="ECO:0000256" key="5">
    <source>
        <dbReference type="ARBA" id="ARBA00023004"/>
    </source>
</evidence>
<keyword evidence="2 7" id="KW-0349">Heme</keyword>
<dbReference type="InterPro" id="IPR036396">
    <property type="entry name" value="Cyt_P450_sf"/>
</dbReference>
<gene>
    <name evidence="8" type="ordered locus">KSE_23130</name>
</gene>
<dbReference type="InterPro" id="IPR017972">
    <property type="entry name" value="Cyt_P450_CS"/>
</dbReference>
<dbReference type="PRINTS" id="PR00359">
    <property type="entry name" value="BP450"/>
</dbReference>
<dbReference type="Proteomes" id="UP000007076">
    <property type="component" value="Chromosome"/>
</dbReference>